<comment type="catalytic activity">
    <reaction evidence="7">
        <text>DNA(n) + a 2'-deoxyribonucleoside 5'-triphosphate = DNA(n+1) + diphosphate</text>
        <dbReference type="Rhea" id="RHEA:22508"/>
        <dbReference type="Rhea" id="RHEA-COMP:17339"/>
        <dbReference type="Rhea" id="RHEA-COMP:17340"/>
        <dbReference type="ChEBI" id="CHEBI:33019"/>
        <dbReference type="ChEBI" id="CHEBI:61560"/>
        <dbReference type="ChEBI" id="CHEBI:173112"/>
        <dbReference type="EC" id="2.7.7.7"/>
    </reaction>
</comment>
<feature type="domain" description="Polymerase/histidinol phosphatase N-terminal" evidence="8">
    <location>
        <begin position="4"/>
        <end position="82"/>
    </location>
</feature>
<organism evidence="9 10">
    <name type="scientific">Candidatus Merdivivens pullistercoris</name>
    <dbReference type="NCBI Taxonomy" id="2840873"/>
    <lineage>
        <taxon>Bacteria</taxon>
        <taxon>Pseudomonadati</taxon>
        <taxon>Bacteroidota</taxon>
        <taxon>Bacteroidia</taxon>
        <taxon>Bacteroidales</taxon>
        <taxon>Muribaculaceae</taxon>
        <taxon>Muribaculaceae incertae sedis</taxon>
        <taxon>Candidatus Merdivivens</taxon>
    </lineage>
</organism>
<dbReference type="Pfam" id="PF02811">
    <property type="entry name" value="PHP"/>
    <property type="match status" value="1"/>
</dbReference>
<sequence>MSFVHLHLHTQYSILDGAASVQKLIDKAIAYGHPAISITDHGNMFGVKEFFTYIKKYNKSDKAKETGRAIKPIIGCEVYVAKADRKLKDKDHKGYYHLILLAKNMNGYHNLMRLVSLGHIEGYYYKPRIDHELLAKYHEDLICCSACIAGEVPRLILEGDISKAEEAVKWHRKLFGEDYYLEVQLHKTEVPGQSLEVYERQSVVNEHIFRIAEKYGIKVVATNDVHFADKEDGPAHDRLICLTTNADYNDPDRLRYTQQEYFKSEAEMAALFPDHPEAIANTLEVAGKVEYYDIDSGHILPIFPIPEEFPNSDDYLRHLTYKGAEKRYPEMTDDVRERIDFELETIKRMGFPDYFLIVQDFIKGARNMGVSVGPGRGSAAGSAVAYCLGITNVDPIKYQLLFERFLNPDRISMPDIDIDFDDDGRYKVFRYVEEKYGKDHISHVVTFGTMAAKSAIKDIARIHQLPLAESNRLAKLVPDKPFDVVETVEKDVEEDDPQHPGEKRTVRKTVKETKSKKPTLANCVRYLDEFKAEMNNPDPLVRDTLKYAVQLEGTVRQTGVHACALIIGRDNLTKYIPISIAQDKDTGEDVWVSQYEGSFIEEVGMLKMDFLGLKTLSIIKECLSNIKKSKGIEFDIEQIPIDDEETYRLYSRGDTTSVFQFESPGMKKWLKELVPNRFEDLIAMNALYRPGPMDYIPSFVARKHGREPISYDLPDMEEFLQDTYGVTVYQEQVMLLSQKLAGFTKGQADKLRKAMGKKQIAVMNELYGLFISGGTAKGHPEETLNKIWKDWEKFAQYAFNKSHATCYAWVSYQTAYLKAHYPAEFQAANLSKQLGNIDEIKKIMEDCKLSRIPVLGPDINESETRFTVNKDGAVRFGLGGVKGFGEKAVEMILKERENGAFKDIYDFMERIPRGILNRKTFEYLLLSGTFDSLGINRAQYLVPSGKDECFIDSLLKYADLYKRGEEANIGSIFGDSDEIKPMRPPVPAMPRDTNEDYFRNMEKELVGMYLSSHPLDRYAFEVRQFASHNLGEIDRLVEDSRNDPKIEGKDVSVAGYVTSFTGMVSSASNKPWCKFVIEDFDGSKEFALFGKEYEAFASKVQLHNTVLIEGVIAPRYYVNPKDPKAQKPENTFKIKKISLLGNVSEERVKSLMLEVATDMITPEFRKELVSVLKKHKGKNRLSLKLVDRESKFMVDFFSKKYTVSVDMFLLEELRKMSVPYNVIV</sequence>
<name>A0A9D9I4R3_9BACT</name>
<dbReference type="Pfam" id="PF14579">
    <property type="entry name" value="HHH_6"/>
    <property type="match status" value="1"/>
</dbReference>
<dbReference type="PANTHER" id="PTHR32294">
    <property type="entry name" value="DNA POLYMERASE III SUBUNIT ALPHA"/>
    <property type="match status" value="1"/>
</dbReference>
<dbReference type="InterPro" id="IPR011708">
    <property type="entry name" value="DNA_pol3_alpha_NTPase_dom"/>
</dbReference>
<dbReference type="CDD" id="cd04485">
    <property type="entry name" value="DnaE_OBF"/>
    <property type="match status" value="1"/>
</dbReference>
<dbReference type="Proteomes" id="UP000823597">
    <property type="component" value="Unassembled WGS sequence"/>
</dbReference>
<dbReference type="InterPro" id="IPR016195">
    <property type="entry name" value="Pol/histidinol_Pase-like"/>
</dbReference>
<reference evidence="9" key="2">
    <citation type="journal article" date="2021" name="PeerJ">
        <title>Extensive microbial diversity within the chicken gut microbiome revealed by metagenomics and culture.</title>
        <authorList>
            <person name="Gilroy R."/>
            <person name="Ravi A."/>
            <person name="Getino M."/>
            <person name="Pursley I."/>
            <person name="Horton D.L."/>
            <person name="Alikhan N.F."/>
            <person name="Baker D."/>
            <person name="Gharbi K."/>
            <person name="Hall N."/>
            <person name="Watson M."/>
            <person name="Adriaenssens E.M."/>
            <person name="Foster-Nyarko E."/>
            <person name="Jarju S."/>
            <person name="Secka A."/>
            <person name="Antonio M."/>
            <person name="Oren A."/>
            <person name="Chaudhuri R.R."/>
            <person name="La Ragione R."/>
            <person name="Hildebrand F."/>
            <person name="Pallen M.J."/>
        </authorList>
    </citation>
    <scope>NUCLEOTIDE SEQUENCE</scope>
    <source>
        <strain evidence="9">10037</strain>
    </source>
</reference>
<dbReference type="GO" id="GO:0003887">
    <property type="term" value="F:DNA-directed DNA polymerase activity"/>
    <property type="evidence" value="ECO:0007669"/>
    <property type="project" value="UniProtKB-KW"/>
</dbReference>
<reference evidence="9" key="1">
    <citation type="submission" date="2020-10" db="EMBL/GenBank/DDBJ databases">
        <authorList>
            <person name="Gilroy R."/>
        </authorList>
    </citation>
    <scope>NUCLEOTIDE SEQUENCE</scope>
    <source>
        <strain evidence="9">10037</strain>
    </source>
</reference>
<dbReference type="Gene3D" id="1.10.150.870">
    <property type="match status" value="1"/>
</dbReference>
<dbReference type="CDD" id="cd12113">
    <property type="entry name" value="PHP_PolIIIA_DnaE3"/>
    <property type="match status" value="1"/>
</dbReference>
<dbReference type="InterPro" id="IPR029460">
    <property type="entry name" value="DNAPol_HHH"/>
</dbReference>
<keyword evidence="6" id="KW-0239">DNA-directed DNA polymerase</keyword>
<dbReference type="EC" id="2.7.7.7" evidence="1"/>
<dbReference type="EMBL" id="JADIME010000038">
    <property type="protein sequence ID" value="MBO8465103.1"/>
    <property type="molecule type" value="Genomic_DNA"/>
</dbReference>
<protein>
    <recommendedName>
        <fullName evidence="2">DNA polymerase III subunit alpha</fullName>
        <ecNumber evidence="1">2.7.7.7</ecNumber>
    </recommendedName>
</protein>
<evidence type="ECO:0000256" key="6">
    <source>
        <dbReference type="ARBA" id="ARBA00022932"/>
    </source>
</evidence>
<dbReference type="GO" id="GO:0006260">
    <property type="term" value="P:DNA replication"/>
    <property type="evidence" value="ECO:0007669"/>
    <property type="project" value="UniProtKB-KW"/>
</dbReference>
<evidence type="ECO:0000256" key="2">
    <source>
        <dbReference type="ARBA" id="ARBA00019114"/>
    </source>
</evidence>
<dbReference type="InterPro" id="IPR004013">
    <property type="entry name" value="PHP_dom"/>
</dbReference>
<evidence type="ECO:0000256" key="1">
    <source>
        <dbReference type="ARBA" id="ARBA00012417"/>
    </source>
</evidence>
<dbReference type="InterPro" id="IPR004805">
    <property type="entry name" value="DnaE2/DnaE/PolC"/>
</dbReference>
<accession>A0A9D9I4R3</accession>
<dbReference type="InterPro" id="IPR040982">
    <property type="entry name" value="DNA_pol3_finger"/>
</dbReference>
<evidence type="ECO:0000256" key="5">
    <source>
        <dbReference type="ARBA" id="ARBA00022705"/>
    </source>
</evidence>
<evidence type="ECO:0000313" key="9">
    <source>
        <dbReference type="EMBL" id="MBO8465103.1"/>
    </source>
</evidence>
<dbReference type="GO" id="GO:0008408">
    <property type="term" value="F:3'-5' exonuclease activity"/>
    <property type="evidence" value="ECO:0007669"/>
    <property type="project" value="InterPro"/>
</dbReference>
<comment type="caution">
    <text evidence="9">The sequence shown here is derived from an EMBL/GenBank/DDBJ whole genome shotgun (WGS) entry which is preliminary data.</text>
</comment>
<keyword evidence="5" id="KW-0235">DNA replication</keyword>
<dbReference type="Pfam" id="PF07733">
    <property type="entry name" value="DNA_pol3_alpha"/>
    <property type="match status" value="1"/>
</dbReference>
<evidence type="ECO:0000256" key="3">
    <source>
        <dbReference type="ARBA" id="ARBA00022679"/>
    </source>
</evidence>
<dbReference type="SUPFAM" id="SSF160975">
    <property type="entry name" value="AF1531-like"/>
    <property type="match status" value="1"/>
</dbReference>
<evidence type="ECO:0000259" key="8">
    <source>
        <dbReference type="SMART" id="SM00481"/>
    </source>
</evidence>
<keyword evidence="3 9" id="KW-0808">Transferase</keyword>
<evidence type="ECO:0000256" key="4">
    <source>
        <dbReference type="ARBA" id="ARBA00022695"/>
    </source>
</evidence>
<dbReference type="NCBIfam" id="TIGR00594">
    <property type="entry name" value="polc"/>
    <property type="match status" value="1"/>
</dbReference>
<dbReference type="Pfam" id="PF17657">
    <property type="entry name" value="DNA_pol3_finger"/>
    <property type="match status" value="1"/>
</dbReference>
<dbReference type="SMART" id="SM00481">
    <property type="entry name" value="POLIIIAc"/>
    <property type="match status" value="1"/>
</dbReference>
<dbReference type="AlphaFoldDB" id="A0A9D9I4R3"/>
<dbReference type="NCBIfam" id="NF004226">
    <property type="entry name" value="PRK05673.1"/>
    <property type="match status" value="1"/>
</dbReference>
<keyword evidence="4 9" id="KW-0548">Nucleotidyltransferase</keyword>
<evidence type="ECO:0000313" key="10">
    <source>
        <dbReference type="Proteomes" id="UP000823597"/>
    </source>
</evidence>
<evidence type="ECO:0000256" key="7">
    <source>
        <dbReference type="ARBA" id="ARBA00049244"/>
    </source>
</evidence>
<dbReference type="Gene3D" id="1.10.10.1600">
    <property type="entry name" value="Bacterial DNA polymerase III alpha subunit, thumb domain"/>
    <property type="match status" value="1"/>
</dbReference>
<gene>
    <name evidence="9" type="primary">dnaE</name>
    <name evidence="9" type="ORF">IAB93_03795</name>
</gene>
<dbReference type="SUPFAM" id="SSF89550">
    <property type="entry name" value="PHP domain-like"/>
    <property type="match status" value="1"/>
</dbReference>
<dbReference type="PANTHER" id="PTHR32294:SF0">
    <property type="entry name" value="DNA POLYMERASE III SUBUNIT ALPHA"/>
    <property type="match status" value="1"/>
</dbReference>
<dbReference type="Gene3D" id="3.20.20.140">
    <property type="entry name" value="Metal-dependent hydrolases"/>
    <property type="match status" value="1"/>
</dbReference>
<proteinExistence type="predicted"/>
<dbReference type="InterPro" id="IPR041931">
    <property type="entry name" value="DNA_pol3_alpha_thumb_dom"/>
</dbReference>
<dbReference type="InterPro" id="IPR003141">
    <property type="entry name" value="Pol/His_phosphatase_N"/>
</dbReference>